<accession>B9L4X1</accession>
<dbReference type="PANTHER" id="PTHR43031:SF1">
    <property type="entry name" value="PYRIDINE NUCLEOTIDE-DISULPHIDE OXIDOREDUCTASE"/>
    <property type="match status" value="1"/>
</dbReference>
<dbReference type="AlphaFoldDB" id="B9L4X1"/>
<name>B9L4X1_THERP</name>
<reference evidence="2 3" key="1">
    <citation type="journal article" date="2009" name="PLoS ONE">
        <title>Complete genome sequence of the aerobic CO-oxidizing thermophile Thermomicrobium roseum.</title>
        <authorList>
            <person name="Wu D."/>
            <person name="Raymond J."/>
            <person name="Wu M."/>
            <person name="Chatterji S."/>
            <person name="Ren Q."/>
            <person name="Graham J.E."/>
            <person name="Bryant D.A."/>
            <person name="Robb F."/>
            <person name="Colman A."/>
            <person name="Tallon L.J."/>
            <person name="Badger J.H."/>
            <person name="Madupu R."/>
            <person name="Ward N.L."/>
            <person name="Eisen J.A."/>
        </authorList>
    </citation>
    <scope>NUCLEOTIDE SEQUENCE [LARGE SCALE GENOMIC DNA]</scope>
    <source>
        <strain evidence="3">ATCC 27502 / DSM 5159 / P-2</strain>
        <plasmid evidence="2">unnamed</plasmid>
    </source>
</reference>
<dbReference type="InterPro" id="IPR050229">
    <property type="entry name" value="GlpE_sulfurtransferase"/>
</dbReference>
<dbReference type="SUPFAM" id="SSF52821">
    <property type="entry name" value="Rhodanese/Cell cycle control phosphatase"/>
    <property type="match status" value="1"/>
</dbReference>
<gene>
    <name evidence="2" type="ordered locus">trd_A0835</name>
</gene>
<dbReference type="Proteomes" id="UP000000447">
    <property type="component" value="Plasmid unnamed"/>
</dbReference>
<geneLocation type="plasmid" evidence="3">
    <name>Tros</name>
</geneLocation>
<dbReference type="EMBL" id="CP001276">
    <property type="protein sequence ID" value="ACM07067.1"/>
    <property type="molecule type" value="Genomic_DNA"/>
</dbReference>
<dbReference type="PROSITE" id="PS50206">
    <property type="entry name" value="RHODANESE_3"/>
    <property type="match status" value="1"/>
</dbReference>
<dbReference type="OrthoDB" id="9800872at2"/>
<feature type="domain" description="Rhodanese" evidence="1">
    <location>
        <begin position="22"/>
        <end position="110"/>
    </location>
</feature>
<dbReference type="CDD" id="cd00158">
    <property type="entry name" value="RHOD"/>
    <property type="match status" value="1"/>
</dbReference>
<dbReference type="FunFam" id="3.40.250.10:FF:000049">
    <property type="entry name" value="Phage shock protein E"/>
    <property type="match status" value="1"/>
</dbReference>
<dbReference type="KEGG" id="tro:trd_A0835"/>
<dbReference type="HOGENOM" id="CLU_089574_13_0_0"/>
<keyword evidence="3" id="KW-1185">Reference proteome</keyword>
<dbReference type="Pfam" id="PF00581">
    <property type="entry name" value="Rhodanese"/>
    <property type="match status" value="1"/>
</dbReference>
<dbReference type="InterPro" id="IPR036873">
    <property type="entry name" value="Rhodanese-like_dom_sf"/>
</dbReference>
<dbReference type="RefSeq" id="WP_012643054.1">
    <property type="nucleotide sequence ID" value="NC_011961.1"/>
</dbReference>
<protein>
    <submittedName>
        <fullName evidence="2">Rhodanese domain protein</fullName>
    </submittedName>
</protein>
<dbReference type="Gene3D" id="3.40.250.10">
    <property type="entry name" value="Rhodanese-like domain"/>
    <property type="match status" value="1"/>
</dbReference>
<keyword evidence="2" id="KW-0614">Plasmid</keyword>
<dbReference type="InterPro" id="IPR001763">
    <property type="entry name" value="Rhodanese-like_dom"/>
</dbReference>
<dbReference type="PANTHER" id="PTHR43031">
    <property type="entry name" value="FAD-DEPENDENT OXIDOREDUCTASE"/>
    <property type="match status" value="1"/>
</dbReference>
<proteinExistence type="predicted"/>
<organism evidence="2 3">
    <name type="scientific">Thermomicrobium roseum (strain ATCC 27502 / DSM 5159 / P-2)</name>
    <dbReference type="NCBI Taxonomy" id="309801"/>
    <lineage>
        <taxon>Bacteria</taxon>
        <taxon>Pseudomonadati</taxon>
        <taxon>Thermomicrobiota</taxon>
        <taxon>Thermomicrobia</taxon>
        <taxon>Thermomicrobiales</taxon>
        <taxon>Thermomicrobiaceae</taxon>
        <taxon>Thermomicrobium</taxon>
    </lineage>
</organism>
<evidence type="ECO:0000313" key="3">
    <source>
        <dbReference type="Proteomes" id="UP000000447"/>
    </source>
</evidence>
<dbReference type="SMART" id="SM00450">
    <property type="entry name" value="RHOD"/>
    <property type="match status" value="1"/>
</dbReference>
<evidence type="ECO:0000259" key="1">
    <source>
        <dbReference type="PROSITE" id="PS50206"/>
    </source>
</evidence>
<dbReference type="eggNOG" id="COG0607">
    <property type="taxonomic scope" value="Bacteria"/>
</dbReference>
<sequence length="110" mass="12225">MLTRLFGPRVPELTPHEAHERLQAGALLIDVREPDEWRAARIPGARLIPLDELPQRVGELDRNREIILVCRSGNRSASATAYLQRAGFTKVRNLAGGLIAWARAGLPVVR</sequence>
<evidence type="ECO:0000313" key="2">
    <source>
        <dbReference type="EMBL" id="ACM07067.1"/>
    </source>
</evidence>